<name>Q2J1M8_RHOP2</name>
<dbReference type="eggNOG" id="COG3677">
    <property type="taxonomic scope" value="Bacteria"/>
</dbReference>
<evidence type="ECO:0000313" key="3">
    <source>
        <dbReference type="Proteomes" id="UP000008809"/>
    </source>
</evidence>
<feature type="domain" description="Transposase zinc-ribbon" evidence="1">
    <location>
        <begin position="2"/>
        <end position="52"/>
    </location>
</feature>
<evidence type="ECO:0000259" key="1">
    <source>
        <dbReference type="Pfam" id="PF12760"/>
    </source>
</evidence>
<protein>
    <recommendedName>
        <fullName evidence="1">Transposase zinc-ribbon domain-containing protein</fullName>
    </recommendedName>
</protein>
<dbReference type="AlphaFoldDB" id="Q2J1M8"/>
<reference evidence="2 3" key="1">
    <citation type="submission" date="2006-01" db="EMBL/GenBank/DDBJ databases">
        <title>Complete sequence of Rhodopseudomonas palustris HaA2.</title>
        <authorList>
            <consortium name="US DOE Joint Genome Institute"/>
            <person name="Copeland A."/>
            <person name="Lucas S."/>
            <person name="Lapidus A."/>
            <person name="Barry K."/>
            <person name="Detter J.C."/>
            <person name="Glavina T."/>
            <person name="Hammon N."/>
            <person name="Israni S."/>
            <person name="Pitluck S."/>
            <person name="Chain P."/>
            <person name="Malfatti S."/>
            <person name="Shin M."/>
            <person name="Vergez L."/>
            <person name="Schmutz J."/>
            <person name="Larimer F."/>
            <person name="Land M."/>
            <person name="Hauser L."/>
            <person name="Pelletier D.A."/>
            <person name="Kyrpides N."/>
            <person name="Anderson I."/>
            <person name="Oda Y."/>
            <person name="Harwood C.S."/>
            <person name="Richardson P."/>
        </authorList>
    </citation>
    <scope>NUCLEOTIDE SEQUENCE [LARGE SCALE GENOMIC DNA]</scope>
    <source>
        <strain evidence="2 3">HaA2</strain>
    </source>
</reference>
<sequence length="204" mass="22785">MTEDDCRAVLERIRWPNGPECPHCGVGSPSVVAIAGKSHRPGLYLCSACRRQFTVTVGTPLEGTKLPLKLWIGAAHLLNSHQPIAVREIERALGVTYKTAWKVVQRLLAGVKNYEGPLRVFGEPVRAHLRPLRPDDRNTLPAWRRVQRKMMRGNYRAPRVPTALGALPAQFFPLATRAHLERTECFICWIIGVGKDEAADSGRH</sequence>
<dbReference type="Proteomes" id="UP000008809">
    <property type="component" value="Chromosome"/>
</dbReference>
<dbReference type="EMBL" id="CP000250">
    <property type="protein sequence ID" value="ABD05632.1"/>
    <property type="molecule type" value="Genomic_DNA"/>
</dbReference>
<organism evidence="2 3">
    <name type="scientific">Rhodopseudomonas palustris (strain HaA2)</name>
    <dbReference type="NCBI Taxonomy" id="316058"/>
    <lineage>
        <taxon>Bacteria</taxon>
        <taxon>Pseudomonadati</taxon>
        <taxon>Pseudomonadota</taxon>
        <taxon>Alphaproteobacteria</taxon>
        <taxon>Hyphomicrobiales</taxon>
        <taxon>Nitrobacteraceae</taxon>
        <taxon>Rhodopseudomonas</taxon>
    </lineage>
</organism>
<dbReference type="HOGENOM" id="CLU_1342373_0_0_5"/>
<dbReference type="InterPro" id="IPR024442">
    <property type="entry name" value="Transposase_Zn_ribbon"/>
</dbReference>
<keyword evidence="3" id="KW-1185">Reference proteome</keyword>
<evidence type="ECO:0000313" key="2">
    <source>
        <dbReference type="EMBL" id="ABD05632.1"/>
    </source>
</evidence>
<dbReference type="OrthoDB" id="271821at2"/>
<dbReference type="STRING" id="316058.RPB_0921"/>
<dbReference type="Pfam" id="PF12760">
    <property type="entry name" value="Zn_ribbon_IS1595"/>
    <property type="match status" value="1"/>
</dbReference>
<dbReference type="KEGG" id="rpb:RPB_0921"/>
<gene>
    <name evidence="2" type="ordered locus">RPB_0921</name>
</gene>
<proteinExistence type="predicted"/>
<accession>Q2J1M8</accession>
<dbReference type="RefSeq" id="WP_011439821.1">
    <property type="nucleotide sequence ID" value="NC_007778.1"/>
</dbReference>